<evidence type="ECO:0000256" key="1">
    <source>
        <dbReference type="SAM" id="Phobius"/>
    </source>
</evidence>
<feature type="transmembrane region" description="Helical" evidence="1">
    <location>
        <begin position="181"/>
        <end position="197"/>
    </location>
</feature>
<gene>
    <name evidence="2" type="ORF">B842_00510</name>
</gene>
<keyword evidence="2" id="KW-0560">Oxidoreductase</keyword>
<dbReference type="KEGG" id="chm:B842_00510"/>
<keyword evidence="3" id="KW-1185">Reference proteome</keyword>
<reference evidence="2 3" key="1">
    <citation type="submission" date="2013-04" db="EMBL/GenBank/DDBJ databases">
        <title>Complete genome sequence of Corynebacterium humireducens DSM 45392(T), isolated from a wastewater-fed microbial fuel cell.</title>
        <authorList>
            <person name="Ruckert C."/>
            <person name="Albersmeier A."/>
            <person name="Kalinowski J."/>
        </authorList>
    </citation>
    <scope>NUCLEOTIDE SEQUENCE [LARGE SCALE GENOMIC DNA]</scope>
    <source>
        <strain evidence="3">MFC-5</strain>
    </source>
</reference>
<dbReference type="PIRSF" id="PIRSF038991">
    <property type="entry name" value="Protein_AbrB"/>
    <property type="match status" value="1"/>
</dbReference>
<keyword evidence="1" id="KW-1133">Transmembrane helix</keyword>
<dbReference type="GO" id="GO:0004497">
    <property type="term" value="F:monooxygenase activity"/>
    <property type="evidence" value="ECO:0007669"/>
    <property type="project" value="UniProtKB-KW"/>
</dbReference>
<dbReference type="PANTHER" id="PTHR38457">
    <property type="entry name" value="REGULATOR ABRB-RELATED"/>
    <property type="match status" value="1"/>
</dbReference>
<protein>
    <submittedName>
        <fullName evidence="2">Ammonia monooxygenase</fullName>
    </submittedName>
</protein>
<name>A0A0B5D4R7_9CORY</name>
<dbReference type="InterPro" id="IPR007820">
    <property type="entry name" value="AbrB_fam"/>
</dbReference>
<accession>A0A0B5D4R7</accession>
<feature type="transmembrane region" description="Helical" evidence="1">
    <location>
        <begin position="239"/>
        <end position="258"/>
    </location>
</feature>
<evidence type="ECO:0000313" key="3">
    <source>
        <dbReference type="Proteomes" id="UP000031524"/>
    </source>
</evidence>
<sequence>MGSGKTATRWLIVAAASLVLGLLFSHFNVPAAWILAGIIGAGAVALSTHEELPLNATFEKGGRGTIGILAGIPLAGVPLGELAGYALPGVVVALVVVGFGILGGLLLSRAEPAISRETGVLSMLAGGSSVMPALARDLGADFRYVALSQYLRLLAVSMTLPLVSAFFMMPADTGAGPTGPPVNPWMFPVIALVAFFGDRVGSLLRLPSPAVFGPLLLTVLAGILLPADWSMQPPEFFRIYAFLAIGWMCGGALSIPALKFFGRQLPATITFIVALSAACAVLAVPIMYWVDITYFEAYLATSPGAIETALALSSEGGAGPAVVAIQLIRLLGVLLIAGWLPHILRFLLRGRG</sequence>
<dbReference type="Pfam" id="PF05145">
    <property type="entry name" value="AbrB"/>
    <property type="match status" value="1"/>
</dbReference>
<dbReference type="AlphaFoldDB" id="A0A0B5D4R7"/>
<feature type="transmembrane region" description="Helical" evidence="1">
    <location>
        <begin position="150"/>
        <end position="169"/>
    </location>
</feature>
<dbReference type="GO" id="GO:0016020">
    <property type="term" value="C:membrane"/>
    <property type="evidence" value="ECO:0007669"/>
    <property type="project" value="InterPro"/>
</dbReference>
<dbReference type="EMBL" id="CP005286">
    <property type="protein sequence ID" value="AJE31962.1"/>
    <property type="molecule type" value="Genomic_DNA"/>
</dbReference>
<organism evidence="2 3">
    <name type="scientific">Corynebacterium humireducens NBRC 106098 = DSM 45392</name>
    <dbReference type="NCBI Taxonomy" id="1223515"/>
    <lineage>
        <taxon>Bacteria</taxon>
        <taxon>Bacillati</taxon>
        <taxon>Actinomycetota</taxon>
        <taxon>Actinomycetes</taxon>
        <taxon>Mycobacteriales</taxon>
        <taxon>Corynebacteriaceae</taxon>
        <taxon>Corynebacterium</taxon>
    </lineage>
</organism>
<feature type="transmembrane region" description="Helical" evidence="1">
    <location>
        <begin position="61"/>
        <end position="79"/>
    </location>
</feature>
<dbReference type="NCBIfam" id="TIGR03082">
    <property type="entry name" value="Gneg_AbrB_dup"/>
    <property type="match status" value="1"/>
</dbReference>
<feature type="transmembrane region" description="Helical" evidence="1">
    <location>
        <begin position="31"/>
        <end position="49"/>
    </location>
</feature>
<dbReference type="InterPro" id="IPR017516">
    <property type="entry name" value="AbrB_dup"/>
</dbReference>
<feature type="transmembrane region" description="Helical" evidence="1">
    <location>
        <begin position="209"/>
        <end position="227"/>
    </location>
</feature>
<feature type="transmembrane region" description="Helical" evidence="1">
    <location>
        <begin position="85"/>
        <end position="107"/>
    </location>
</feature>
<evidence type="ECO:0000313" key="2">
    <source>
        <dbReference type="EMBL" id="AJE31962.1"/>
    </source>
</evidence>
<dbReference type="PANTHER" id="PTHR38457:SF1">
    <property type="entry name" value="REGULATOR ABRB-RELATED"/>
    <property type="match status" value="1"/>
</dbReference>
<keyword evidence="1" id="KW-0472">Membrane</keyword>
<dbReference type="HOGENOM" id="CLU_050210_0_0_11"/>
<keyword evidence="2" id="KW-0503">Monooxygenase</keyword>
<dbReference type="GO" id="GO:0010468">
    <property type="term" value="P:regulation of gene expression"/>
    <property type="evidence" value="ECO:0007669"/>
    <property type="project" value="InterPro"/>
</dbReference>
<feature type="transmembrane region" description="Helical" evidence="1">
    <location>
        <begin position="265"/>
        <end position="290"/>
    </location>
</feature>
<feature type="transmembrane region" description="Helical" evidence="1">
    <location>
        <begin position="327"/>
        <end position="348"/>
    </location>
</feature>
<feature type="transmembrane region" description="Helical" evidence="1">
    <location>
        <begin position="7"/>
        <end position="25"/>
    </location>
</feature>
<dbReference type="STRING" id="1223515.B842_00510"/>
<dbReference type="OrthoDB" id="5188485at2"/>
<dbReference type="RefSeq" id="WP_040084592.1">
    <property type="nucleotide sequence ID" value="NZ_BCSU01000015.1"/>
</dbReference>
<proteinExistence type="predicted"/>
<dbReference type="Proteomes" id="UP000031524">
    <property type="component" value="Chromosome"/>
</dbReference>
<keyword evidence="1" id="KW-0812">Transmembrane</keyword>